<dbReference type="InterPro" id="IPR023214">
    <property type="entry name" value="HAD_sf"/>
</dbReference>
<dbReference type="SUPFAM" id="SSF56784">
    <property type="entry name" value="HAD-like"/>
    <property type="match status" value="1"/>
</dbReference>
<name>A0A289YZD1_9CAUD</name>
<organism evidence="1 2">
    <name type="scientific">Serratia phage vB_SmaM_ 2050HW</name>
    <dbReference type="NCBI Taxonomy" id="2024252"/>
    <lineage>
        <taxon>Viruses</taxon>
        <taxon>Duplodnaviria</taxon>
        <taxon>Heunggongvirae</taxon>
        <taxon>Uroviricota</taxon>
        <taxon>Caudoviricetes</taxon>
        <taxon>Chimalliviridae</taxon>
        <taxon>Moabitevirus</taxon>
        <taxon>Moabitevirus mv2050HW</taxon>
    </lineage>
</organism>
<dbReference type="EMBL" id="MF285618">
    <property type="protein sequence ID" value="ATA65599.1"/>
    <property type="molecule type" value="Genomic_DNA"/>
</dbReference>
<evidence type="ECO:0000313" key="2">
    <source>
        <dbReference type="Proteomes" id="UP000223363"/>
    </source>
</evidence>
<dbReference type="Proteomes" id="UP000223363">
    <property type="component" value="Segment"/>
</dbReference>
<keyword evidence="2" id="KW-1185">Reference proteome</keyword>
<sequence length="205" mass="24191">MEQQLAQNIPGYKMFIVWDLDDTVFDTEHALVNWINKKYNANYVWGNRLGRKGVEGERLMDALEDAFFMRDGVFCPGWEKFPEWLRFMEFAYPEVGHLFVTHRGYHKRGMEYTLENFKKHGLVMEGVALDPEVHPDKEVWLKTQTNLPFLLFDDRPHWTNGNGGSDNVILVNRPWNSELQGYRRVESFKDVQKQTVDFIVSHLGY</sequence>
<proteinExistence type="predicted"/>
<accession>A0A289YZD1</accession>
<reference evidence="2" key="1">
    <citation type="submission" date="2017-06" db="EMBL/GenBank/DDBJ databases">
        <authorList>
            <person name="Zhao X."/>
        </authorList>
    </citation>
    <scope>NUCLEOTIDE SEQUENCE [LARGE SCALE GENOMIC DNA]</scope>
</reference>
<protein>
    <submittedName>
        <fullName evidence="1">Uncharacterized protein</fullName>
    </submittedName>
</protein>
<gene>
    <name evidence="1" type="ORF">2050HW_00264</name>
</gene>
<dbReference type="InterPro" id="IPR036412">
    <property type="entry name" value="HAD-like_sf"/>
</dbReference>
<evidence type="ECO:0000313" key="1">
    <source>
        <dbReference type="EMBL" id="ATA65599.1"/>
    </source>
</evidence>
<dbReference type="Gene3D" id="3.40.50.1000">
    <property type="entry name" value="HAD superfamily/HAD-like"/>
    <property type="match status" value="1"/>
</dbReference>